<dbReference type="OrthoDB" id="5867138at2759"/>
<dbReference type="Proteomes" id="UP000218231">
    <property type="component" value="Unassembled WGS sequence"/>
</dbReference>
<feature type="transmembrane region" description="Helical" evidence="1">
    <location>
        <begin position="148"/>
        <end position="168"/>
    </location>
</feature>
<name>A0A2A2KNC9_9BILA</name>
<comment type="caution">
    <text evidence="2">The sequence shown here is derived from an EMBL/GenBank/DDBJ whole genome shotgun (WGS) entry which is preliminary data.</text>
</comment>
<keyword evidence="3" id="KW-1185">Reference proteome</keyword>
<evidence type="ECO:0000313" key="3">
    <source>
        <dbReference type="Proteomes" id="UP000218231"/>
    </source>
</evidence>
<dbReference type="AlphaFoldDB" id="A0A2A2KNC9"/>
<proteinExistence type="predicted"/>
<evidence type="ECO:0008006" key="4">
    <source>
        <dbReference type="Google" id="ProtNLM"/>
    </source>
</evidence>
<gene>
    <name evidence="2" type="ORF">WR25_14858</name>
</gene>
<feature type="transmembrane region" description="Helical" evidence="1">
    <location>
        <begin position="6"/>
        <end position="33"/>
    </location>
</feature>
<dbReference type="EMBL" id="LIAE01008125">
    <property type="protein sequence ID" value="PAV75378.1"/>
    <property type="molecule type" value="Genomic_DNA"/>
</dbReference>
<keyword evidence="1" id="KW-1133">Transmembrane helix</keyword>
<keyword evidence="1" id="KW-0812">Transmembrane</keyword>
<reference evidence="2 3" key="1">
    <citation type="journal article" date="2017" name="Curr. Biol.">
        <title>Genome architecture and evolution of a unichromosomal asexual nematode.</title>
        <authorList>
            <person name="Fradin H."/>
            <person name="Zegar C."/>
            <person name="Gutwein M."/>
            <person name="Lucas J."/>
            <person name="Kovtun M."/>
            <person name="Corcoran D."/>
            <person name="Baugh L.R."/>
            <person name="Kiontke K."/>
            <person name="Gunsalus K."/>
            <person name="Fitch D.H."/>
            <person name="Piano F."/>
        </authorList>
    </citation>
    <scope>NUCLEOTIDE SEQUENCE [LARGE SCALE GENOMIC DNA]</scope>
    <source>
        <strain evidence="2">PF1309</strain>
    </source>
</reference>
<feature type="transmembrane region" description="Helical" evidence="1">
    <location>
        <begin position="54"/>
        <end position="73"/>
    </location>
</feature>
<accession>A0A2A2KNC9</accession>
<sequence length="195" mass="22127">MHSSAIIFLFNVSLVILSIASLCFSTSIFDFIVTSRLYYTLPDEKVLINPDMIYWFYPTSILCFLLAFASVTFNNSPDIFINFAVKYQVILSILHSVLLSVSAIVSAFCCYLCVNLANDVGKYAYHATPAQFQHASNWYFQRLRISGLIFALESVLSLLVLCVLYLGIQCRYRTFAQVPTKSVPDIIQKTTTFFQ</sequence>
<protein>
    <recommendedName>
        <fullName evidence="4">MARVEL domain-containing protein</fullName>
    </recommendedName>
</protein>
<organism evidence="2 3">
    <name type="scientific">Diploscapter pachys</name>
    <dbReference type="NCBI Taxonomy" id="2018661"/>
    <lineage>
        <taxon>Eukaryota</taxon>
        <taxon>Metazoa</taxon>
        <taxon>Ecdysozoa</taxon>
        <taxon>Nematoda</taxon>
        <taxon>Chromadorea</taxon>
        <taxon>Rhabditida</taxon>
        <taxon>Rhabditina</taxon>
        <taxon>Rhabditomorpha</taxon>
        <taxon>Rhabditoidea</taxon>
        <taxon>Rhabditidae</taxon>
        <taxon>Diploscapter</taxon>
    </lineage>
</organism>
<evidence type="ECO:0000256" key="1">
    <source>
        <dbReference type="SAM" id="Phobius"/>
    </source>
</evidence>
<keyword evidence="1" id="KW-0472">Membrane</keyword>
<evidence type="ECO:0000313" key="2">
    <source>
        <dbReference type="EMBL" id="PAV75378.1"/>
    </source>
</evidence>
<feature type="transmembrane region" description="Helical" evidence="1">
    <location>
        <begin position="93"/>
        <end position="114"/>
    </location>
</feature>